<dbReference type="AlphaFoldDB" id="A0A2K8NWL5"/>
<dbReference type="STRING" id="1408435.GCA_000685885_01330"/>
<reference evidence="1 2" key="1">
    <citation type="submission" date="2017-11" db="EMBL/GenBank/DDBJ databases">
        <title>Genome sequence of Entomoplasma melaleucae M1 (ATCC 49191).</title>
        <authorList>
            <person name="Lo W.-S."/>
            <person name="Gasparich G.E."/>
            <person name="Kuo C.-H."/>
        </authorList>
    </citation>
    <scope>NUCLEOTIDE SEQUENCE [LARGE SCALE GENOMIC DNA]</scope>
    <source>
        <strain evidence="1 2">M1</strain>
    </source>
</reference>
<gene>
    <name evidence="1" type="ORF">EMELA_v1c06110</name>
</gene>
<evidence type="ECO:0000313" key="1">
    <source>
        <dbReference type="EMBL" id="ATZ18124.1"/>
    </source>
</evidence>
<sequence>MQKIKDNELKDIKEVAASGTLLNRIGSIVGKVGDFVIDVAMHPFAYIEAAKGHDKAKFKIGGSSFEFDDTTSVKLTASNNISENVVKLETMRSFDNSLMNTGNGLDTTKALNANVDANVVKDLVFNKYFG</sequence>
<evidence type="ECO:0000313" key="2">
    <source>
        <dbReference type="Proteomes" id="UP000231896"/>
    </source>
</evidence>
<protein>
    <submittedName>
        <fullName evidence="1">Uncharacterized protein</fullName>
    </submittedName>
</protein>
<dbReference type="Proteomes" id="UP000231896">
    <property type="component" value="Chromosome"/>
</dbReference>
<proteinExistence type="predicted"/>
<organism evidence="1 2">
    <name type="scientific">Mesoplasma melaleucae</name>
    <dbReference type="NCBI Taxonomy" id="81459"/>
    <lineage>
        <taxon>Bacteria</taxon>
        <taxon>Bacillati</taxon>
        <taxon>Mycoplasmatota</taxon>
        <taxon>Mollicutes</taxon>
        <taxon>Entomoplasmatales</taxon>
        <taxon>Entomoplasmataceae</taxon>
        <taxon>Mesoplasma</taxon>
    </lineage>
</organism>
<dbReference type="OrthoDB" id="391844at2"/>
<name>A0A2K8NWL5_9MOLU</name>
<dbReference type="EMBL" id="CP024964">
    <property type="protein sequence ID" value="ATZ18124.1"/>
    <property type="molecule type" value="Genomic_DNA"/>
</dbReference>
<dbReference type="KEGG" id="eml:EMELA_v1c06110"/>
<accession>A0A2K8NWL5</accession>
<dbReference type="RefSeq" id="WP_028124519.1">
    <property type="nucleotide sequence ID" value="NZ_CP024964.1"/>
</dbReference>
<keyword evidence="2" id="KW-1185">Reference proteome</keyword>